<accession>A0A1T4MXC4</accession>
<name>A0A1T4MXC4_9BACT</name>
<evidence type="ECO:0000313" key="2">
    <source>
        <dbReference type="EMBL" id="SJZ71652.1"/>
    </source>
</evidence>
<dbReference type="Pfam" id="PF14014">
    <property type="entry name" value="DUF4230"/>
    <property type="match status" value="1"/>
</dbReference>
<dbReference type="STRING" id="28136.SAMN02745202_00882"/>
<keyword evidence="1" id="KW-0732">Signal</keyword>
<gene>
    <name evidence="2" type="ORF">SAMN02745202_00882</name>
</gene>
<dbReference type="AlphaFoldDB" id="A0A1T4MXC4"/>
<dbReference type="Proteomes" id="UP000190065">
    <property type="component" value="Unassembled WGS sequence"/>
</dbReference>
<dbReference type="eggNOG" id="ENOG503262B">
    <property type="taxonomic scope" value="Bacteria"/>
</dbReference>
<feature type="chain" id="PRO_5010569954" description="DUF4230 domain-containing protein" evidence="1">
    <location>
        <begin position="22"/>
        <end position="224"/>
    </location>
</feature>
<sequence length="224" mass="25744">MKKRNIICLSIALFAAFIAGCKRETAPTQQAFDTIPMLVHRIQQCSRLYTMAYQVHKIVTHNDQKTIKGSLFNADININLPFSKRKVAIPMDATIKAYINFEGFNEDNIERHGKRITIKLPNPHLVITSTEIDHKSVREYVSFMRADFTDAELAHFEQQGRQQILQDLAKSDILEYARISATRTLVPMLQQLGYEEKDITITFSNNLQPKDIPQLIDKTNEHGR</sequence>
<dbReference type="RefSeq" id="WP_025070826.1">
    <property type="nucleotide sequence ID" value="NZ_FUXK01000008.1"/>
</dbReference>
<proteinExistence type="predicted"/>
<organism evidence="2 3">
    <name type="scientific">Segatella oulorum</name>
    <dbReference type="NCBI Taxonomy" id="28136"/>
    <lineage>
        <taxon>Bacteria</taxon>
        <taxon>Pseudomonadati</taxon>
        <taxon>Bacteroidota</taxon>
        <taxon>Bacteroidia</taxon>
        <taxon>Bacteroidales</taxon>
        <taxon>Prevotellaceae</taxon>
        <taxon>Segatella</taxon>
    </lineage>
</organism>
<evidence type="ECO:0000313" key="3">
    <source>
        <dbReference type="Proteomes" id="UP000190065"/>
    </source>
</evidence>
<dbReference type="EMBL" id="FUXK01000008">
    <property type="protein sequence ID" value="SJZ71652.1"/>
    <property type="molecule type" value="Genomic_DNA"/>
</dbReference>
<feature type="signal peptide" evidence="1">
    <location>
        <begin position="1"/>
        <end position="21"/>
    </location>
</feature>
<evidence type="ECO:0008006" key="4">
    <source>
        <dbReference type="Google" id="ProtNLM"/>
    </source>
</evidence>
<reference evidence="2 3" key="1">
    <citation type="submission" date="2017-02" db="EMBL/GenBank/DDBJ databases">
        <authorList>
            <person name="Peterson S.W."/>
        </authorList>
    </citation>
    <scope>NUCLEOTIDE SEQUENCE [LARGE SCALE GENOMIC DNA]</scope>
    <source>
        <strain evidence="2 3">ATCC 43324</strain>
    </source>
</reference>
<dbReference type="PROSITE" id="PS51257">
    <property type="entry name" value="PROKAR_LIPOPROTEIN"/>
    <property type="match status" value="1"/>
</dbReference>
<protein>
    <recommendedName>
        <fullName evidence="4">DUF4230 domain-containing protein</fullName>
    </recommendedName>
</protein>
<evidence type="ECO:0000256" key="1">
    <source>
        <dbReference type="SAM" id="SignalP"/>
    </source>
</evidence>
<dbReference type="InterPro" id="IPR025324">
    <property type="entry name" value="DUF4230"/>
</dbReference>